<dbReference type="STRING" id="1121279.SAMN02745887_03102"/>
<reference evidence="6 7" key="1">
    <citation type="submission" date="2016-11" db="EMBL/GenBank/DDBJ databases">
        <authorList>
            <person name="Jaros S."/>
            <person name="Januszkiewicz K."/>
            <person name="Wedrychowicz H."/>
        </authorList>
    </citation>
    <scope>NUCLEOTIDE SEQUENCE [LARGE SCALE GENOMIC DNA]</scope>
    <source>
        <strain evidence="6 7">DSM 18899</strain>
    </source>
</reference>
<dbReference type="EMBL" id="FPKR01000013">
    <property type="protein sequence ID" value="SFZ78655.1"/>
    <property type="molecule type" value="Genomic_DNA"/>
</dbReference>
<gene>
    <name evidence="6" type="ORF">SAMN02745887_03102</name>
</gene>
<dbReference type="PANTHER" id="PTHR30168">
    <property type="entry name" value="PUTATIVE MEMBRANE PROTEIN YPFJ"/>
    <property type="match status" value="1"/>
</dbReference>
<evidence type="ECO:0000256" key="1">
    <source>
        <dbReference type="ARBA" id="ARBA00004167"/>
    </source>
</evidence>
<dbReference type="AlphaFoldDB" id="A0A1K2HPH4"/>
<keyword evidence="4 5" id="KW-0472">Membrane</keyword>
<sequence length="286" mass="30343">MRLDDQRESDYVDDQRAGGARRGGGLGRLGIIGLIIAGGLSYFTGMDFSTAMRLVEGGQGLIQPAPAGTGNAPDARDPEKIFASKVLASTEDVWGAYFRQAGQQYQPPRLVLFRGGVDSACGYAQSAVGPFYCPGDNRLFIDLDFLTALQNKLGARGDFARAYVIAHEVGHHIQNLLGTSGKVHAAQQKLGEAAANALSVKLELQADCYAGVWGHAAAQAGLLESGDLEEALQAASAVGDDSLMRGANQQVVPDAFTHGSSAERMHWFKRGMQAGDPQQCNTFQKG</sequence>
<dbReference type="PANTHER" id="PTHR30168:SF0">
    <property type="entry name" value="INNER MEMBRANE PROTEIN"/>
    <property type="match status" value="1"/>
</dbReference>
<organism evidence="6 7">
    <name type="scientific">Chitinimonas taiwanensis DSM 18899</name>
    <dbReference type="NCBI Taxonomy" id="1121279"/>
    <lineage>
        <taxon>Bacteria</taxon>
        <taxon>Pseudomonadati</taxon>
        <taxon>Pseudomonadota</taxon>
        <taxon>Betaproteobacteria</taxon>
        <taxon>Neisseriales</taxon>
        <taxon>Chitinibacteraceae</taxon>
        <taxon>Chitinimonas</taxon>
    </lineage>
</organism>
<evidence type="ECO:0000256" key="5">
    <source>
        <dbReference type="SAM" id="Phobius"/>
    </source>
</evidence>
<evidence type="ECO:0000256" key="2">
    <source>
        <dbReference type="ARBA" id="ARBA00022692"/>
    </source>
</evidence>
<comment type="subcellular location">
    <subcellularLocation>
        <location evidence="1">Membrane</location>
        <topology evidence="1">Single-pass membrane protein</topology>
    </subcellularLocation>
</comment>
<dbReference type="RefSeq" id="WP_072429595.1">
    <property type="nucleotide sequence ID" value="NZ_FPKR01000013.1"/>
</dbReference>
<evidence type="ECO:0008006" key="8">
    <source>
        <dbReference type="Google" id="ProtNLM"/>
    </source>
</evidence>
<dbReference type="GO" id="GO:0016020">
    <property type="term" value="C:membrane"/>
    <property type="evidence" value="ECO:0007669"/>
    <property type="project" value="UniProtKB-SubCell"/>
</dbReference>
<proteinExistence type="predicted"/>
<dbReference type="InterPro" id="IPR007343">
    <property type="entry name" value="Uncharacterised_pept_Zn_put"/>
</dbReference>
<keyword evidence="2 5" id="KW-0812">Transmembrane</keyword>
<evidence type="ECO:0000256" key="3">
    <source>
        <dbReference type="ARBA" id="ARBA00022989"/>
    </source>
</evidence>
<protein>
    <recommendedName>
        <fullName evidence="8">Neutral zinc metallopeptidase</fullName>
    </recommendedName>
</protein>
<evidence type="ECO:0000313" key="7">
    <source>
        <dbReference type="Proteomes" id="UP000186513"/>
    </source>
</evidence>
<feature type="transmembrane region" description="Helical" evidence="5">
    <location>
        <begin position="25"/>
        <end position="43"/>
    </location>
</feature>
<evidence type="ECO:0000256" key="4">
    <source>
        <dbReference type="ARBA" id="ARBA00023136"/>
    </source>
</evidence>
<accession>A0A1K2HPH4</accession>
<name>A0A1K2HPH4_9NEIS</name>
<dbReference type="OrthoDB" id="9774900at2"/>
<keyword evidence="3 5" id="KW-1133">Transmembrane helix</keyword>
<dbReference type="Pfam" id="PF04228">
    <property type="entry name" value="Zn_peptidase"/>
    <property type="match status" value="1"/>
</dbReference>
<evidence type="ECO:0000313" key="6">
    <source>
        <dbReference type="EMBL" id="SFZ78655.1"/>
    </source>
</evidence>
<dbReference type="Proteomes" id="UP000186513">
    <property type="component" value="Unassembled WGS sequence"/>
</dbReference>
<keyword evidence="7" id="KW-1185">Reference proteome</keyword>